<gene>
    <name evidence="2" type="ORF">L207DRAFT_210768</name>
</gene>
<feature type="compositionally biased region" description="Basic and acidic residues" evidence="1">
    <location>
        <begin position="1"/>
        <end position="23"/>
    </location>
</feature>
<feature type="region of interest" description="Disordered" evidence="1">
    <location>
        <begin position="1"/>
        <end position="61"/>
    </location>
</feature>
<accession>A0A2J6S6F1</accession>
<dbReference type="EMBL" id="KZ613939">
    <property type="protein sequence ID" value="PMD46334.1"/>
    <property type="molecule type" value="Genomic_DNA"/>
</dbReference>
<dbReference type="AlphaFoldDB" id="A0A2J6S6F1"/>
<dbReference type="Proteomes" id="UP000235786">
    <property type="component" value="Unassembled WGS sequence"/>
</dbReference>
<sequence length="403" mass="45712">MSSGKDEPLKQRRQDITAKHAEEEAQETVAVRREETSATATMMTLTERHRRELDELSETNATEVVGLEQEWQGNSEQHLREQVVQRTKLEVEMKEENGQRRLSTRAHEQSELSTKGDDEDFSLTEHETFEASEGDVGTNKLCEAVRPLSRPLSSTFDARSQSSGTSGYNLLSTLQKPQSREQKEYGSERKSEAVRTLSGSLSPAFDARSQSSGTSGYNFPSPLQKSQSREQKEYGLERKSNIEQEQTFRYTLARVARPLNSTPVYTPPTNPRPRSLSFRVKRVMLDLMTSGPPVRRSGILSLGLCSRARWRGDVHFEIAGSPCSIRREQTFILDIVPRQTAYYHEPTAQLRVVRATGAAVIVEFWDDAEFAQFWRSYVSYHHSIPIYHAASPFLSDQDEQSSV</sequence>
<feature type="compositionally biased region" description="Basic and acidic residues" evidence="1">
    <location>
        <begin position="90"/>
        <end position="116"/>
    </location>
</feature>
<name>A0A2J6S6F1_HYAVF</name>
<evidence type="ECO:0000313" key="3">
    <source>
        <dbReference type="Proteomes" id="UP000235786"/>
    </source>
</evidence>
<protein>
    <submittedName>
        <fullName evidence="2">Uncharacterized protein</fullName>
    </submittedName>
</protein>
<keyword evidence="3" id="KW-1185">Reference proteome</keyword>
<reference evidence="2 3" key="1">
    <citation type="submission" date="2016-04" db="EMBL/GenBank/DDBJ databases">
        <title>A degradative enzymes factory behind the ericoid mycorrhizal symbiosis.</title>
        <authorList>
            <consortium name="DOE Joint Genome Institute"/>
            <person name="Martino E."/>
            <person name="Morin E."/>
            <person name="Grelet G."/>
            <person name="Kuo A."/>
            <person name="Kohler A."/>
            <person name="Daghino S."/>
            <person name="Barry K."/>
            <person name="Choi C."/>
            <person name="Cichocki N."/>
            <person name="Clum A."/>
            <person name="Copeland A."/>
            <person name="Hainaut M."/>
            <person name="Haridas S."/>
            <person name="Labutti K."/>
            <person name="Lindquist E."/>
            <person name="Lipzen A."/>
            <person name="Khouja H.-R."/>
            <person name="Murat C."/>
            <person name="Ohm R."/>
            <person name="Olson A."/>
            <person name="Spatafora J."/>
            <person name="Veneault-Fourrey C."/>
            <person name="Henrissat B."/>
            <person name="Grigoriev I."/>
            <person name="Martin F."/>
            <person name="Perotto S."/>
        </authorList>
    </citation>
    <scope>NUCLEOTIDE SEQUENCE [LARGE SCALE GENOMIC DNA]</scope>
    <source>
        <strain evidence="2 3">F</strain>
    </source>
</reference>
<feature type="compositionally biased region" description="Basic and acidic residues" evidence="1">
    <location>
        <begin position="227"/>
        <end position="240"/>
    </location>
</feature>
<feature type="region of interest" description="Disordered" evidence="1">
    <location>
        <begin position="152"/>
        <end position="240"/>
    </location>
</feature>
<proteinExistence type="predicted"/>
<feature type="compositionally biased region" description="Polar residues" evidence="1">
    <location>
        <begin position="152"/>
        <end position="177"/>
    </location>
</feature>
<feature type="compositionally biased region" description="Basic and acidic residues" evidence="1">
    <location>
        <begin position="178"/>
        <end position="193"/>
    </location>
</feature>
<feature type="compositionally biased region" description="Polar residues" evidence="1">
    <location>
        <begin position="208"/>
        <end position="226"/>
    </location>
</feature>
<evidence type="ECO:0000256" key="1">
    <source>
        <dbReference type="SAM" id="MobiDB-lite"/>
    </source>
</evidence>
<feature type="region of interest" description="Disordered" evidence="1">
    <location>
        <begin position="90"/>
        <end position="135"/>
    </location>
</feature>
<evidence type="ECO:0000313" key="2">
    <source>
        <dbReference type="EMBL" id="PMD46334.1"/>
    </source>
</evidence>
<organism evidence="2 3">
    <name type="scientific">Hyaloscypha variabilis (strain UAMH 11265 / GT02V1 / F)</name>
    <name type="common">Meliniomyces variabilis</name>
    <dbReference type="NCBI Taxonomy" id="1149755"/>
    <lineage>
        <taxon>Eukaryota</taxon>
        <taxon>Fungi</taxon>
        <taxon>Dikarya</taxon>
        <taxon>Ascomycota</taxon>
        <taxon>Pezizomycotina</taxon>
        <taxon>Leotiomycetes</taxon>
        <taxon>Helotiales</taxon>
        <taxon>Hyaloscyphaceae</taxon>
        <taxon>Hyaloscypha</taxon>
        <taxon>Hyaloscypha variabilis</taxon>
    </lineage>
</organism>